<evidence type="ECO:0008006" key="6">
    <source>
        <dbReference type="Google" id="ProtNLM"/>
    </source>
</evidence>
<name>A0ABP9APE6_9PSEU</name>
<dbReference type="Gene3D" id="3.20.20.140">
    <property type="entry name" value="Metal-dependent hydrolases"/>
    <property type="match status" value="1"/>
</dbReference>
<protein>
    <recommendedName>
        <fullName evidence="6">Amidohydrolase family protein</fullName>
    </recommendedName>
</protein>
<accession>A0ABP9APE6</accession>
<dbReference type="PANTHER" id="PTHR43135">
    <property type="entry name" value="ALPHA-D-RIBOSE 1-METHYLPHOSPHONATE 5-TRIPHOSPHATE DIPHOSPHATASE"/>
    <property type="match status" value="1"/>
</dbReference>
<reference evidence="5" key="1">
    <citation type="journal article" date="2019" name="Int. J. Syst. Evol. Microbiol.">
        <title>The Global Catalogue of Microorganisms (GCM) 10K type strain sequencing project: providing services to taxonomists for standard genome sequencing and annotation.</title>
        <authorList>
            <consortium name="The Broad Institute Genomics Platform"/>
            <consortium name="The Broad Institute Genome Sequencing Center for Infectious Disease"/>
            <person name="Wu L."/>
            <person name="Ma J."/>
        </authorList>
    </citation>
    <scope>NUCLEOTIDE SEQUENCE [LARGE SCALE GENOMIC DNA]</scope>
    <source>
        <strain evidence="5">JCM 17979</strain>
    </source>
</reference>
<comment type="similarity">
    <text evidence="2">Belongs to the metallo-dependent hydrolases superfamily. DHOase family. Class I DHOase subfamily.</text>
</comment>
<feature type="region of interest" description="Disordered" evidence="3">
    <location>
        <begin position="84"/>
        <end position="117"/>
    </location>
</feature>
<dbReference type="RefSeq" id="WP_345412977.1">
    <property type="nucleotide sequence ID" value="NZ_BAABHO010000010.1"/>
</dbReference>
<evidence type="ECO:0000313" key="5">
    <source>
        <dbReference type="Proteomes" id="UP001500928"/>
    </source>
</evidence>
<dbReference type="InterPro" id="IPR011059">
    <property type="entry name" value="Metal-dep_hydrolase_composite"/>
</dbReference>
<dbReference type="PROSITE" id="PS00482">
    <property type="entry name" value="DIHYDROOROTASE_1"/>
    <property type="match status" value="1"/>
</dbReference>
<proteinExistence type="inferred from homology"/>
<organism evidence="4 5">
    <name type="scientific">Actinomycetospora chlora</name>
    <dbReference type="NCBI Taxonomy" id="663608"/>
    <lineage>
        <taxon>Bacteria</taxon>
        <taxon>Bacillati</taxon>
        <taxon>Actinomycetota</taxon>
        <taxon>Actinomycetes</taxon>
        <taxon>Pseudonocardiales</taxon>
        <taxon>Pseudonocardiaceae</taxon>
        <taxon>Actinomycetospora</taxon>
    </lineage>
</organism>
<comment type="caution">
    <text evidence="4">The sequence shown here is derived from an EMBL/GenBank/DDBJ whole genome shotgun (WGS) entry which is preliminary data.</text>
</comment>
<dbReference type="SUPFAM" id="SSF51338">
    <property type="entry name" value="Composite domain of metallo-dependent hydrolases"/>
    <property type="match status" value="1"/>
</dbReference>
<dbReference type="EMBL" id="BAABHO010000010">
    <property type="protein sequence ID" value="GAA4784053.1"/>
    <property type="molecule type" value="Genomic_DNA"/>
</dbReference>
<evidence type="ECO:0000256" key="1">
    <source>
        <dbReference type="ARBA" id="ARBA00001947"/>
    </source>
</evidence>
<evidence type="ECO:0000256" key="3">
    <source>
        <dbReference type="SAM" id="MobiDB-lite"/>
    </source>
</evidence>
<dbReference type="Proteomes" id="UP001500928">
    <property type="component" value="Unassembled WGS sequence"/>
</dbReference>
<dbReference type="InterPro" id="IPR002195">
    <property type="entry name" value="Dihydroorotase_CS"/>
</dbReference>
<comment type="cofactor">
    <cofactor evidence="1">
        <name>Zn(2+)</name>
        <dbReference type="ChEBI" id="CHEBI:29105"/>
    </cofactor>
</comment>
<evidence type="ECO:0000313" key="4">
    <source>
        <dbReference type="EMBL" id="GAA4784053.1"/>
    </source>
</evidence>
<keyword evidence="5" id="KW-1185">Reference proteome</keyword>
<dbReference type="InterPro" id="IPR051781">
    <property type="entry name" value="Metallo-dep_Hydrolase"/>
</dbReference>
<sequence>MTTIAGARVFDGTDALGVAAVTIEGGIVTDVRPDRRDGDVDGRGMTLLPGLVDAHVHLRGAGNLGQDLRHGVTTVLDMFSAPPQSRRCCAGGRRRAPTRPTCAAPGSWPAPSTAGPR</sequence>
<dbReference type="PANTHER" id="PTHR43135:SF3">
    <property type="entry name" value="ALPHA-D-RIBOSE 1-METHYLPHOSPHONATE 5-TRIPHOSPHATE DIPHOSPHATASE"/>
    <property type="match status" value="1"/>
</dbReference>
<evidence type="ECO:0000256" key="2">
    <source>
        <dbReference type="ARBA" id="ARBA00010286"/>
    </source>
</evidence>
<gene>
    <name evidence="4" type="ORF">GCM10023200_17010</name>
</gene>